<dbReference type="SUPFAM" id="SSF55729">
    <property type="entry name" value="Acyl-CoA N-acyltransferases (Nat)"/>
    <property type="match status" value="1"/>
</dbReference>
<keyword evidence="2" id="KW-1185">Reference proteome</keyword>
<accession>A0A437K5P6</accession>
<organism evidence="1 2">
    <name type="scientific">Niallia taxi</name>
    <dbReference type="NCBI Taxonomy" id="2499688"/>
    <lineage>
        <taxon>Bacteria</taxon>
        <taxon>Bacillati</taxon>
        <taxon>Bacillota</taxon>
        <taxon>Bacilli</taxon>
        <taxon>Bacillales</taxon>
        <taxon>Bacillaceae</taxon>
        <taxon>Niallia</taxon>
    </lineage>
</organism>
<dbReference type="Proteomes" id="UP000288024">
    <property type="component" value="Unassembled WGS sequence"/>
</dbReference>
<evidence type="ECO:0000313" key="2">
    <source>
        <dbReference type="Proteomes" id="UP000288024"/>
    </source>
</evidence>
<dbReference type="EMBL" id="RZTZ01000013">
    <property type="protein sequence ID" value="RVT58357.1"/>
    <property type="molecule type" value="Genomic_DNA"/>
</dbReference>
<dbReference type="RefSeq" id="WP_127741144.1">
    <property type="nucleotide sequence ID" value="NZ_RZTZ01000013.1"/>
</dbReference>
<dbReference type="AlphaFoldDB" id="A0A437K5P6"/>
<dbReference type="InterPro" id="IPR016181">
    <property type="entry name" value="Acyl_CoA_acyltransferase"/>
</dbReference>
<protein>
    <recommendedName>
        <fullName evidence="3">N-acetyltransferase domain-containing protein</fullName>
    </recommendedName>
</protein>
<evidence type="ECO:0008006" key="3">
    <source>
        <dbReference type="Google" id="ProtNLM"/>
    </source>
</evidence>
<comment type="caution">
    <text evidence="1">The sequence shown here is derived from an EMBL/GenBank/DDBJ whole genome shotgun (WGS) entry which is preliminary data.</text>
</comment>
<evidence type="ECO:0000313" key="1">
    <source>
        <dbReference type="EMBL" id="RVT58357.1"/>
    </source>
</evidence>
<name>A0A437K5P6_9BACI</name>
<gene>
    <name evidence="1" type="ORF">EM808_22865</name>
</gene>
<proteinExistence type="predicted"/>
<reference evidence="1 2" key="1">
    <citation type="submission" date="2019-01" db="EMBL/GenBank/DDBJ databases">
        <title>Bacillus sp. M5HDSG1-1, whole genome shotgun sequence.</title>
        <authorList>
            <person name="Tuo L."/>
        </authorList>
    </citation>
    <scope>NUCLEOTIDE SEQUENCE [LARGE SCALE GENOMIC DNA]</scope>
    <source>
        <strain evidence="1 2">M5HDSG1-1</strain>
    </source>
</reference>
<sequence length="188" mass="22204">MYMKVDSFALLNEFNQIWMECWLEKGYGFEMSEIPADRFLIIDAKDQKVGTIEFKPYSLDPANNINSVFPFYELEKLKTLNLDHAIEIDKVAILKQHRGKNLERLLSLFVEYSESRQITHCVVLLERLFYKALKNVYKIPLETVSEKIYYKGDYVIPSILYPQGIYENKDSFSWLIQTKNTIRNPILN</sequence>